<reference evidence="3 4" key="1">
    <citation type="submission" date="2020-01" db="EMBL/GenBank/DDBJ databases">
        <authorList>
            <consortium name="DOE Joint Genome Institute"/>
            <person name="Haridas S."/>
            <person name="Albert R."/>
            <person name="Binder M."/>
            <person name="Bloem J."/>
            <person name="Labutti K."/>
            <person name="Salamov A."/>
            <person name="Andreopoulos B."/>
            <person name="Baker S.E."/>
            <person name="Barry K."/>
            <person name="Bills G."/>
            <person name="Bluhm B.H."/>
            <person name="Cannon C."/>
            <person name="Castanera R."/>
            <person name="Culley D.E."/>
            <person name="Daum C."/>
            <person name="Ezra D."/>
            <person name="Gonzalez J.B."/>
            <person name="Henrissat B."/>
            <person name="Kuo A."/>
            <person name="Liang C."/>
            <person name="Lipzen A."/>
            <person name="Lutzoni F."/>
            <person name="Magnuson J."/>
            <person name="Mondo S."/>
            <person name="Nolan M."/>
            <person name="Ohm R."/>
            <person name="Pangilinan J."/>
            <person name="Park H.-J.H."/>
            <person name="Ramirez L."/>
            <person name="Alfaro M."/>
            <person name="Sun H."/>
            <person name="Tritt A."/>
            <person name="Yoshinaga Y."/>
            <person name="Zwiers L.-H.L."/>
            <person name="Turgeon B.G."/>
            <person name="Goodwin S.B."/>
            <person name="Spatafora J.W."/>
            <person name="Crous P.W."/>
            <person name="Grigoriev I.V."/>
        </authorList>
    </citation>
    <scope>NUCLEOTIDE SEQUENCE [LARGE SCALE GENOMIC DNA]</scope>
    <source>
        <strain evidence="3 4">CBS 611.86</strain>
    </source>
</reference>
<keyword evidence="3" id="KW-0808">Transferase</keyword>
<dbReference type="Pfam" id="PF01965">
    <property type="entry name" value="DJ-1_PfpI"/>
    <property type="match status" value="1"/>
</dbReference>
<evidence type="ECO:0000259" key="2">
    <source>
        <dbReference type="Pfam" id="PF01965"/>
    </source>
</evidence>
<dbReference type="InterPro" id="IPR029062">
    <property type="entry name" value="Class_I_gatase-like"/>
</dbReference>
<evidence type="ECO:0000256" key="1">
    <source>
        <dbReference type="SAM" id="SignalP"/>
    </source>
</evidence>
<keyword evidence="3" id="KW-0315">Glutamine amidotransferase</keyword>
<gene>
    <name evidence="3" type="ORF">BDV95DRAFT_583049</name>
</gene>
<dbReference type="PANTHER" id="PTHR43130:SF15">
    <property type="entry name" value="THIJ_PFPI FAMILY PROTEIN (AFU_ORTHOLOGUE AFUA_5G14240)"/>
    <property type="match status" value="1"/>
</dbReference>
<dbReference type="Proteomes" id="UP000481861">
    <property type="component" value="Unassembled WGS sequence"/>
</dbReference>
<dbReference type="OrthoDB" id="543156at2759"/>
<dbReference type="GO" id="GO:0016740">
    <property type="term" value="F:transferase activity"/>
    <property type="evidence" value="ECO:0007669"/>
    <property type="project" value="UniProtKB-KW"/>
</dbReference>
<evidence type="ECO:0000313" key="4">
    <source>
        <dbReference type="Proteomes" id="UP000481861"/>
    </source>
</evidence>
<accession>A0A7C8M189</accession>
<dbReference type="EMBL" id="JAADJZ010000025">
    <property type="protein sequence ID" value="KAF2866860.1"/>
    <property type="molecule type" value="Genomic_DNA"/>
</dbReference>
<sequence length="246" mass="26721">MRASTLTTLLCSLPSAFSAPSQPPLTNTSALPLHFGLLLYPGFVALDAYSVVDILNTLSLEYSLAATFDVIAETETPVSTIPRASNSTFGQAVVVTATYEEYSASEKPLDVLVVPGGYDSRSAIPAAAPFIKVVYPRLQYVLTVCMGSFITAESGILDGRNATVSKVNWKNKMARARKEVHWQTPARWVTHGNIWTASGSASGIDMVLAWIGHVYGKPVADYLGYEYEFNRAKNATDDPFAEIWQS</sequence>
<feature type="chain" id="PRO_5028988531" evidence="1">
    <location>
        <begin position="19"/>
        <end position="246"/>
    </location>
</feature>
<protein>
    <submittedName>
        <fullName evidence="3">Class I glutamine amidotransferase-like protein</fullName>
    </submittedName>
</protein>
<dbReference type="SUPFAM" id="SSF52317">
    <property type="entry name" value="Class I glutamine amidotransferase-like"/>
    <property type="match status" value="1"/>
</dbReference>
<keyword evidence="4" id="KW-1185">Reference proteome</keyword>
<proteinExistence type="predicted"/>
<dbReference type="InterPro" id="IPR002818">
    <property type="entry name" value="DJ-1/PfpI"/>
</dbReference>
<dbReference type="PANTHER" id="PTHR43130">
    <property type="entry name" value="ARAC-FAMILY TRANSCRIPTIONAL REGULATOR"/>
    <property type="match status" value="1"/>
</dbReference>
<feature type="domain" description="DJ-1/PfpI" evidence="2">
    <location>
        <begin position="63"/>
        <end position="209"/>
    </location>
</feature>
<comment type="caution">
    <text evidence="3">The sequence shown here is derived from an EMBL/GenBank/DDBJ whole genome shotgun (WGS) entry which is preliminary data.</text>
</comment>
<dbReference type="Gene3D" id="3.40.50.880">
    <property type="match status" value="1"/>
</dbReference>
<organism evidence="3 4">
    <name type="scientific">Massariosphaeria phaeospora</name>
    <dbReference type="NCBI Taxonomy" id="100035"/>
    <lineage>
        <taxon>Eukaryota</taxon>
        <taxon>Fungi</taxon>
        <taxon>Dikarya</taxon>
        <taxon>Ascomycota</taxon>
        <taxon>Pezizomycotina</taxon>
        <taxon>Dothideomycetes</taxon>
        <taxon>Pleosporomycetidae</taxon>
        <taxon>Pleosporales</taxon>
        <taxon>Pleosporales incertae sedis</taxon>
        <taxon>Massariosphaeria</taxon>
    </lineage>
</organism>
<feature type="signal peptide" evidence="1">
    <location>
        <begin position="1"/>
        <end position="18"/>
    </location>
</feature>
<name>A0A7C8M189_9PLEO</name>
<evidence type="ECO:0000313" key="3">
    <source>
        <dbReference type="EMBL" id="KAF2866860.1"/>
    </source>
</evidence>
<dbReference type="AlphaFoldDB" id="A0A7C8M189"/>
<dbReference type="InterPro" id="IPR052158">
    <property type="entry name" value="INH-QAR"/>
</dbReference>
<keyword evidence="1" id="KW-0732">Signal</keyword>